<dbReference type="Gene3D" id="3.90.1150.10">
    <property type="entry name" value="Aspartate Aminotransferase, domain 1"/>
    <property type="match status" value="1"/>
</dbReference>
<sequence>MLDQLGADRMANVPFSGIREIFEECDRLEDQGTDIVHLEIGRPDFDTPSPIKQGAIDALDRGDVHYTSNYGIQPLREELATKLEEENDIRYDPDDEIVVTCGATEAVFVTLLGIVEAGDEVLVPDPSWTYSAGIQLAGAEPVTYELDPQTGFQPDIDSLREAVSPETKLLIVNSPNNPTGGVLDEAHATEIRDFAVDNNLLVLSDEIYEKILYDDKTHQSLAALNAMRDRTVTINGFSKAYSMTGWRLGYLAAPAELVDPIIRARQYTSTCASSISQHAGVRAVGSGLHEPMVEAFERRRNRVSERIERIPGMTCPNPTGAFYAFPTLPEGYTDDREFVFSLLRESGVALVPGSVFGDAGKGRLRIAYSNSVERIDEAFDRLEHWL</sequence>
<comment type="caution">
    <text evidence="9">The sequence shown here is derived from an EMBL/GenBank/DDBJ whole genome shotgun (WGS) entry which is preliminary data.</text>
</comment>
<dbReference type="Proteomes" id="UP000011592">
    <property type="component" value="Unassembled WGS sequence"/>
</dbReference>
<name>L9YTE0_9EURY</name>
<dbReference type="InterPro" id="IPR004838">
    <property type="entry name" value="NHTrfase_class1_PyrdxlP-BS"/>
</dbReference>
<dbReference type="Gene3D" id="3.40.640.10">
    <property type="entry name" value="Type I PLP-dependent aspartate aminotransferase-like (Major domain)"/>
    <property type="match status" value="1"/>
</dbReference>
<dbReference type="InterPro" id="IPR015422">
    <property type="entry name" value="PyrdxlP-dep_Trfase_small"/>
</dbReference>
<proteinExistence type="inferred from homology"/>
<evidence type="ECO:0000256" key="2">
    <source>
        <dbReference type="ARBA" id="ARBA00007441"/>
    </source>
</evidence>
<dbReference type="CDD" id="cd00609">
    <property type="entry name" value="AAT_like"/>
    <property type="match status" value="1"/>
</dbReference>
<keyword evidence="10" id="KW-1185">Reference proteome</keyword>
<comment type="subunit">
    <text evidence="3">Homodimer.</text>
</comment>
<dbReference type="Pfam" id="PF00155">
    <property type="entry name" value="Aminotran_1_2"/>
    <property type="match status" value="1"/>
</dbReference>
<dbReference type="PANTHER" id="PTHR46383:SF1">
    <property type="entry name" value="ASPARTATE AMINOTRANSFERASE"/>
    <property type="match status" value="1"/>
</dbReference>
<evidence type="ECO:0000256" key="6">
    <source>
        <dbReference type="ARBA" id="ARBA00022898"/>
    </source>
</evidence>
<dbReference type="GO" id="GO:0008483">
    <property type="term" value="F:transaminase activity"/>
    <property type="evidence" value="ECO:0007669"/>
    <property type="project" value="UniProtKB-KW"/>
</dbReference>
<protein>
    <recommendedName>
        <fullName evidence="7">Aminotransferase</fullName>
        <ecNumber evidence="7">2.6.1.-</ecNumber>
    </recommendedName>
</protein>
<organism evidence="9 10">
    <name type="scientific">Natrinema gari JCM 14663</name>
    <dbReference type="NCBI Taxonomy" id="1230459"/>
    <lineage>
        <taxon>Archaea</taxon>
        <taxon>Methanobacteriati</taxon>
        <taxon>Methanobacteriota</taxon>
        <taxon>Stenosarchaea group</taxon>
        <taxon>Halobacteria</taxon>
        <taxon>Halobacteriales</taxon>
        <taxon>Natrialbaceae</taxon>
        <taxon>Natrinema</taxon>
    </lineage>
</organism>
<dbReference type="GO" id="GO:0006520">
    <property type="term" value="P:amino acid metabolic process"/>
    <property type="evidence" value="ECO:0007669"/>
    <property type="project" value="InterPro"/>
</dbReference>
<accession>L9YTE0</accession>
<dbReference type="PANTHER" id="PTHR46383">
    <property type="entry name" value="ASPARTATE AMINOTRANSFERASE"/>
    <property type="match status" value="1"/>
</dbReference>
<evidence type="ECO:0000256" key="3">
    <source>
        <dbReference type="ARBA" id="ARBA00011738"/>
    </source>
</evidence>
<dbReference type="FunFam" id="3.40.640.10:FF:000033">
    <property type="entry name" value="Aspartate aminotransferase"/>
    <property type="match status" value="1"/>
</dbReference>
<evidence type="ECO:0000256" key="4">
    <source>
        <dbReference type="ARBA" id="ARBA00022576"/>
    </source>
</evidence>
<dbReference type="EMBL" id="AOIJ01000061">
    <property type="protein sequence ID" value="ELY77460.1"/>
    <property type="molecule type" value="Genomic_DNA"/>
</dbReference>
<dbReference type="InterPro" id="IPR050596">
    <property type="entry name" value="AspAT/PAT-like"/>
</dbReference>
<evidence type="ECO:0000256" key="1">
    <source>
        <dbReference type="ARBA" id="ARBA00001933"/>
    </source>
</evidence>
<evidence type="ECO:0000256" key="7">
    <source>
        <dbReference type="RuleBase" id="RU000481"/>
    </source>
</evidence>
<comment type="cofactor">
    <cofactor evidence="1 7">
        <name>pyridoxal 5'-phosphate</name>
        <dbReference type="ChEBI" id="CHEBI:597326"/>
    </cofactor>
</comment>
<dbReference type="InterPro" id="IPR015421">
    <property type="entry name" value="PyrdxlP-dep_Trfase_major"/>
</dbReference>
<keyword evidence="5 7" id="KW-0808">Transferase</keyword>
<dbReference type="PATRIC" id="fig|1230459.4.peg.3035"/>
<evidence type="ECO:0000313" key="9">
    <source>
        <dbReference type="EMBL" id="ELY77460.1"/>
    </source>
</evidence>
<dbReference type="AlphaFoldDB" id="L9YTE0"/>
<reference evidence="9 10" key="1">
    <citation type="journal article" date="2014" name="PLoS Genet.">
        <title>Phylogenetically driven sequencing of extremely halophilic archaea reveals strategies for static and dynamic osmo-response.</title>
        <authorList>
            <person name="Becker E.A."/>
            <person name="Seitzer P.M."/>
            <person name="Tritt A."/>
            <person name="Larsen D."/>
            <person name="Krusor M."/>
            <person name="Yao A.I."/>
            <person name="Wu D."/>
            <person name="Madern D."/>
            <person name="Eisen J.A."/>
            <person name="Darling A.E."/>
            <person name="Facciotti M.T."/>
        </authorList>
    </citation>
    <scope>NUCLEOTIDE SEQUENCE [LARGE SCALE GENOMIC DNA]</scope>
    <source>
        <strain evidence="9 10">JCM 14663</strain>
    </source>
</reference>
<gene>
    <name evidence="9" type="ORF">C486_15189</name>
</gene>
<evidence type="ECO:0000313" key="10">
    <source>
        <dbReference type="Proteomes" id="UP000011592"/>
    </source>
</evidence>
<dbReference type="InterPro" id="IPR004839">
    <property type="entry name" value="Aminotransferase_I/II_large"/>
</dbReference>
<dbReference type="InterPro" id="IPR015424">
    <property type="entry name" value="PyrdxlP-dep_Trfase"/>
</dbReference>
<feature type="domain" description="Aminotransferase class I/classII large" evidence="8">
    <location>
        <begin position="34"/>
        <end position="382"/>
    </location>
</feature>
<dbReference type="GO" id="GO:0030170">
    <property type="term" value="F:pyridoxal phosphate binding"/>
    <property type="evidence" value="ECO:0007669"/>
    <property type="project" value="InterPro"/>
</dbReference>
<keyword evidence="4 7" id="KW-0032">Aminotransferase</keyword>
<evidence type="ECO:0000256" key="5">
    <source>
        <dbReference type="ARBA" id="ARBA00022679"/>
    </source>
</evidence>
<comment type="similarity">
    <text evidence="2 7">Belongs to the class-I pyridoxal-phosphate-dependent aminotransferase family.</text>
</comment>
<dbReference type="SUPFAM" id="SSF53383">
    <property type="entry name" value="PLP-dependent transferases"/>
    <property type="match status" value="1"/>
</dbReference>
<keyword evidence="6" id="KW-0663">Pyridoxal phosphate</keyword>
<dbReference type="PROSITE" id="PS00105">
    <property type="entry name" value="AA_TRANSFER_CLASS_1"/>
    <property type="match status" value="1"/>
</dbReference>
<dbReference type="EC" id="2.6.1.-" evidence="7"/>
<evidence type="ECO:0000259" key="8">
    <source>
        <dbReference type="Pfam" id="PF00155"/>
    </source>
</evidence>